<feature type="transmembrane region" description="Helical" evidence="11">
    <location>
        <begin position="359"/>
        <end position="380"/>
    </location>
</feature>
<reference evidence="13" key="1">
    <citation type="submission" date="2020-10" db="EMBL/GenBank/DDBJ databases">
        <title>Feather gene expression reveals the developmental basis of iridescence in African starlings.</title>
        <authorList>
            <person name="Rubenstein D.R."/>
        </authorList>
    </citation>
    <scope>NUCLEOTIDE SEQUENCE</scope>
    <source>
        <strain evidence="13">SS15</strain>
        <tissue evidence="13">Liver</tissue>
    </source>
</reference>
<dbReference type="EMBL" id="JADDUC020000007">
    <property type="protein sequence ID" value="KAI1237519.1"/>
    <property type="molecule type" value="Genomic_DNA"/>
</dbReference>
<evidence type="ECO:0000256" key="5">
    <source>
        <dbReference type="ARBA" id="ARBA00022692"/>
    </source>
</evidence>
<evidence type="ECO:0000256" key="9">
    <source>
        <dbReference type="ARBA" id="ARBA00023157"/>
    </source>
</evidence>
<sequence length="969" mass="106953">MRMFNLMNAIMGSGILGLSYAMANTGIMGFSILLLIVASLASYSVFLLLSMCTQTAVTSYEDLGLFAFGSTGRVLVATTIIIQNIGAMSSYLLIVKSELPGAVAGLVSGAESGSWYLDGRLLLLLTSVCIVFPLALLPKIGFLGYTSSLSFFFTVYFTLVVMIKKWSIPCPLPLTSAIETLQVSNSTGDCKAKLFHLSKESAYAIPTMAFSFLCHTSVLPIYCELQSPSKRRMQNVTVTGIGLSFLIYFMSALFGYLTFYEKVCSLFLKHQSEKMHLCFSRGSAWPCLLKLFISLKILHPNKVDSELLQGYSRYLPHDTIMMTVRAAILFAVLLTVPLIHFPARKAVLMVFFSHLPESWICHILVTLTLNAVVVLFAMYVPDIKNVFGVVGSTTSTCLLFVYPGLFYLKLNREDFISPQKLGACALVIFGICVGLLSLVLIIFNWKQYIHFGQEFPAPPVTLAVALGSVFTQQKTKVTTRCDIICLKIHNLKYGRRERGAEKEFLFPNLEDMSVVHNEKPECIFFQISRFMNCSDFTLLPFVVVVLVFVCFSSVHPATLHVEMEFPKEINNDLDVKIAQLMSNPVTVEQPGHVPKNDQQKIKNSLHSAQLCVISTLLCRAVGTLIHVDMSISNCSLNVELAPKSTNPSILNAVQNSVLCCTGCFVAECVLSVLSLSAAPCSHVRALCHSRRTPGSCRHLVAPLDSGIYMQGWRKDLECGYDSTESVGLELRALKIPGLILTSGHTWLFHCALGWNSEQNQLHVDGYRDILFRSCAKRIPADPCVHGTGANFWNNTNLLLLVHFNCCLVQQRVMAFTAVLMLTYLSAGSVNTFISTVICGIYAPKLLHVQNLAVKSPLGKLRIEVPFCGTEGMCLTEKAEKSRVQCILPGKTHEVLLPAQGLRVMIKGMSRIQALKGGLWPAWALTQPGWFWSSPRTAEGCCSYREAKAKDHQGTKIPQPFHSPGKEEGG</sequence>
<reference evidence="14" key="3">
    <citation type="submission" date="2022-01" db="EMBL/GenBank/DDBJ databases">
        <authorList>
            <person name="Rubenstein D.R."/>
        </authorList>
    </citation>
    <scope>NUCLEOTIDE SEQUENCE</scope>
    <source>
        <strain evidence="14">SS15</strain>
        <tissue evidence="14">Liver</tissue>
    </source>
</reference>
<dbReference type="OrthoDB" id="28208at2759"/>
<feature type="transmembrane region" description="Helical" evidence="11">
    <location>
        <begin position="74"/>
        <end position="94"/>
    </location>
</feature>
<comment type="subcellular location">
    <subcellularLocation>
        <location evidence="1">Cell membrane</location>
        <topology evidence="1">Multi-pass membrane protein</topology>
    </subcellularLocation>
</comment>
<dbReference type="Pfam" id="PF01490">
    <property type="entry name" value="Aa_trans"/>
    <property type="match status" value="2"/>
</dbReference>
<evidence type="ECO:0000256" key="7">
    <source>
        <dbReference type="ARBA" id="ARBA00022989"/>
    </source>
</evidence>
<dbReference type="InterPro" id="IPR013057">
    <property type="entry name" value="AA_transpt_TM"/>
</dbReference>
<keyword evidence="9" id="KW-1015">Disulfide bond</keyword>
<dbReference type="GO" id="GO:0015186">
    <property type="term" value="F:L-glutamine transmembrane transporter activity"/>
    <property type="evidence" value="ECO:0007669"/>
    <property type="project" value="TreeGrafter"/>
</dbReference>
<keyword evidence="5 11" id="KW-0812">Transmembrane</keyword>
<feature type="transmembrane region" description="Helical" evidence="11">
    <location>
        <begin position="114"/>
        <end position="135"/>
    </location>
</feature>
<evidence type="ECO:0000256" key="1">
    <source>
        <dbReference type="ARBA" id="ARBA00004651"/>
    </source>
</evidence>
<evidence type="ECO:0000256" key="4">
    <source>
        <dbReference type="ARBA" id="ARBA00022475"/>
    </source>
</evidence>
<feature type="region of interest" description="Disordered" evidence="10">
    <location>
        <begin position="950"/>
        <end position="969"/>
    </location>
</feature>
<dbReference type="PANTHER" id="PTHR22950:SF366">
    <property type="entry name" value="SODIUM-COUPLED NEUTRAL AMINO ACID TRANSPORTER 6-RELATED"/>
    <property type="match status" value="1"/>
</dbReference>
<evidence type="ECO:0000313" key="15">
    <source>
        <dbReference type="Proteomes" id="UP000618051"/>
    </source>
</evidence>
<keyword evidence="4" id="KW-1003">Cell membrane</keyword>
<dbReference type="Proteomes" id="UP000618051">
    <property type="component" value="Unassembled WGS sequence"/>
</dbReference>
<feature type="transmembrane region" description="Helical" evidence="11">
    <location>
        <begin position="33"/>
        <end position="53"/>
    </location>
</feature>
<gene>
    <name evidence="14" type="ORF">IHE44_0013596</name>
    <name evidence="13" type="ORF">IHE44_012077</name>
</gene>
<evidence type="ECO:0000256" key="10">
    <source>
        <dbReference type="SAM" id="MobiDB-lite"/>
    </source>
</evidence>
<evidence type="ECO:0000256" key="8">
    <source>
        <dbReference type="ARBA" id="ARBA00023136"/>
    </source>
</evidence>
<reference evidence="14 15" key="2">
    <citation type="journal article" date="2021" name="J. Hered.">
        <title>Feather Gene Expression Elucidates the Developmental Basis of Plumage Iridescence in African Starlings.</title>
        <authorList>
            <person name="Rubenstein D.R."/>
            <person name="Corvelo A."/>
            <person name="MacManes M.D."/>
            <person name="Maia R."/>
            <person name="Narzisi G."/>
            <person name="Rousaki A."/>
            <person name="Vandenabeele P."/>
            <person name="Shawkey M.D."/>
            <person name="Solomon J."/>
        </authorList>
    </citation>
    <scope>NUCLEOTIDE SEQUENCE [LARGE SCALE GENOMIC DNA]</scope>
    <source>
        <strain evidence="14">SS15</strain>
    </source>
</reference>
<feature type="domain" description="Amino acid transporter transmembrane" evidence="12">
    <location>
        <begin position="3"/>
        <end position="271"/>
    </location>
</feature>
<keyword evidence="6" id="KW-0029">Amino-acid transport</keyword>
<keyword evidence="3" id="KW-0813">Transport</keyword>
<feature type="transmembrane region" description="Helical" evidence="11">
    <location>
        <begin position="536"/>
        <end position="554"/>
    </location>
</feature>
<dbReference type="PANTHER" id="PTHR22950">
    <property type="entry name" value="AMINO ACID TRANSPORTER"/>
    <property type="match status" value="1"/>
</dbReference>
<evidence type="ECO:0000313" key="14">
    <source>
        <dbReference type="EMBL" id="KAI1237519.1"/>
    </source>
</evidence>
<feature type="domain" description="Amino acid transporter transmembrane" evidence="12">
    <location>
        <begin position="301"/>
        <end position="442"/>
    </location>
</feature>
<evidence type="ECO:0000313" key="13">
    <source>
        <dbReference type="EMBL" id="KAG0120723.1"/>
    </source>
</evidence>
<evidence type="ECO:0000256" key="3">
    <source>
        <dbReference type="ARBA" id="ARBA00022448"/>
    </source>
</evidence>
<proteinExistence type="inferred from homology"/>
<protein>
    <recommendedName>
        <fullName evidence="12">Amino acid transporter transmembrane domain-containing protein</fullName>
    </recommendedName>
</protein>
<keyword evidence="15" id="KW-1185">Reference proteome</keyword>
<evidence type="ECO:0000256" key="11">
    <source>
        <dbReference type="SAM" id="Phobius"/>
    </source>
</evidence>
<keyword evidence="8 11" id="KW-0472">Membrane</keyword>
<dbReference type="EMBL" id="JADDUC010000059">
    <property type="protein sequence ID" value="KAG0120723.1"/>
    <property type="molecule type" value="Genomic_DNA"/>
</dbReference>
<keyword evidence="7 11" id="KW-1133">Transmembrane helix</keyword>
<comment type="similarity">
    <text evidence="2">Belongs to the amino acid/polyamine transporter 2 family.</text>
</comment>
<feature type="transmembrane region" description="Helical" evidence="11">
    <location>
        <begin position="420"/>
        <end position="443"/>
    </location>
</feature>
<feature type="transmembrane region" description="Helical" evidence="11">
    <location>
        <begin position="142"/>
        <end position="163"/>
    </location>
</feature>
<evidence type="ECO:0000259" key="12">
    <source>
        <dbReference type="Pfam" id="PF01490"/>
    </source>
</evidence>
<comment type="caution">
    <text evidence="13">The sequence shown here is derived from an EMBL/GenBank/DDBJ whole genome shotgun (WGS) entry which is preliminary data.</text>
</comment>
<evidence type="ECO:0000256" key="6">
    <source>
        <dbReference type="ARBA" id="ARBA00022970"/>
    </source>
</evidence>
<evidence type="ECO:0000256" key="2">
    <source>
        <dbReference type="ARBA" id="ARBA00008066"/>
    </source>
</evidence>
<feature type="transmembrane region" description="Helical" evidence="11">
    <location>
        <begin position="203"/>
        <end position="223"/>
    </location>
</feature>
<feature type="transmembrane region" description="Helical" evidence="11">
    <location>
        <begin position="235"/>
        <end position="259"/>
    </location>
</feature>
<accession>A0A835TX06</accession>
<name>A0A835TX06_9PASS</name>
<feature type="transmembrane region" description="Helical" evidence="11">
    <location>
        <begin position="320"/>
        <end position="339"/>
    </location>
</feature>
<feature type="transmembrane region" description="Helical" evidence="11">
    <location>
        <begin position="386"/>
        <end position="408"/>
    </location>
</feature>
<feature type="transmembrane region" description="Helical" evidence="11">
    <location>
        <begin position="455"/>
        <end position="471"/>
    </location>
</feature>
<organism evidence="13">
    <name type="scientific">Lamprotornis superbus</name>
    <dbReference type="NCBI Taxonomy" id="245042"/>
    <lineage>
        <taxon>Eukaryota</taxon>
        <taxon>Metazoa</taxon>
        <taxon>Chordata</taxon>
        <taxon>Craniata</taxon>
        <taxon>Vertebrata</taxon>
        <taxon>Euteleostomi</taxon>
        <taxon>Archelosauria</taxon>
        <taxon>Archosauria</taxon>
        <taxon>Dinosauria</taxon>
        <taxon>Saurischia</taxon>
        <taxon>Theropoda</taxon>
        <taxon>Coelurosauria</taxon>
        <taxon>Aves</taxon>
        <taxon>Neognathae</taxon>
        <taxon>Neoaves</taxon>
        <taxon>Telluraves</taxon>
        <taxon>Australaves</taxon>
        <taxon>Passeriformes</taxon>
        <taxon>Sturnidae</taxon>
        <taxon>Lamprotornis</taxon>
    </lineage>
</organism>
<dbReference type="GO" id="GO:0005886">
    <property type="term" value="C:plasma membrane"/>
    <property type="evidence" value="ECO:0007669"/>
    <property type="project" value="UniProtKB-SubCell"/>
</dbReference>
<dbReference type="AlphaFoldDB" id="A0A835TX06"/>